<keyword evidence="7" id="KW-1185">Reference proteome</keyword>
<dbReference type="InterPro" id="IPR023362">
    <property type="entry name" value="PH-BEACH_dom"/>
</dbReference>
<dbReference type="InterPro" id="IPR011993">
    <property type="entry name" value="PH-like_dom_sf"/>
</dbReference>
<organism evidence="6 7">
    <name type="scientific">Amphibalanus amphitrite</name>
    <name type="common">Striped barnacle</name>
    <name type="synonym">Balanus amphitrite</name>
    <dbReference type="NCBI Taxonomy" id="1232801"/>
    <lineage>
        <taxon>Eukaryota</taxon>
        <taxon>Metazoa</taxon>
        <taxon>Ecdysozoa</taxon>
        <taxon>Arthropoda</taxon>
        <taxon>Crustacea</taxon>
        <taxon>Multicrustacea</taxon>
        <taxon>Cirripedia</taxon>
        <taxon>Thoracica</taxon>
        <taxon>Thoracicalcarea</taxon>
        <taxon>Balanomorpha</taxon>
        <taxon>Balanoidea</taxon>
        <taxon>Balanidae</taxon>
        <taxon>Amphibalaninae</taxon>
        <taxon>Amphibalanus</taxon>
    </lineage>
</organism>
<dbReference type="SMART" id="SM01026">
    <property type="entry name" value="Beach"/>
    <property type="match status" value="1"/>
</dbReference>
<dbReference type="InterPro" id="IPR000409">
    <property type="entry name" value="BEACH_dom"/>
</dbReference>
<sequence length="1138" mass="128791">MTPPPPPPLFLSGSEQPLTLLQFVLYLYHHCTEMRPVLMSVEVLTVLAGTLFPYRVGTESSPTTPLDDTMGLGDAVLVSGAETSDAMLTSHPASKYVLDLLRIVTVDSLSLAPSKTSPPLVDILLEVTPESTTLAQQMSFQTKILSLLMDHLTAADVLIGEQAALPISPGGSVQNVPGNVFYFAGRLVDKLWQGIFKRDAHEVLDFIIKLIGQARRWSQTLPLDSVYHCLNRAVLYILSRPTDSVGEQLRVLEALHTLTNHRSLVFGSGNHDSEFFGALVYCLLQLTGGLKIITEAESRTVWHAIPSTLDPETNPNTAQGHNLMANAARRVWSELYIWKRPAVEEVFKVSLPLENNTAPDLDTVRASLQDPATRLWVAFLEGEKKCSYRPPWEIQAQLQTVSSKLQRVTGGLSRLAQRTRSRREDSVRARPSPLTPAEVELWTLQHIAGVRESVVTQFRQFKQSQKYMEDFIMDEWLRMERELTRERGLWGPEVASSLDKWQLDTTEGPCRMRKRTVSDVTFYQRYPYRPDLETVVQVSTIYQRYPYRPDLETVVQRGAAKYKVPVCRDARAWSQQPRRRSLLGRTEAGRTAAAVDTMSMTEEEGTDCADIGEKLRQAGLRGSLRRRRLTSDPDEEPESLDLPDSATDGPAGGERQPSADVEDTSPDNQTLLRLLEHGEKISHMYRCARIQGLDTVEGLLLFGRDHVYVVDGFTMLKTREIRDIGNLPANMHDPIVPCQPTGRRVKDVRSVSKVAYDDIREVLKRRYLLQPIAVEFFSADGRNYLLAFPIKTRNKIYQRLQSVATSMADTQESVAGQKTSANVDQSGGLLSSLMGETSVTQRWVRGEMSNFQYLMHLNSLAGRSYNDLMQYPVFPWVLKDYSADKLDLTDPSTFRDLARPMGAQTPKRLHQFEKRYREWDDPTGETPPYHYGTHYSSAMIVCSYLVRLEPFSTHFLRLQGGHFDLADRMFHSVEDAWRSASEHNMADVRELIPEFFYLPEFLTNANQFDLGTQSHKQNGTALDDVVLPAWAKGDPREFIRVHREALECPYVSSHLHHWIDLIFGCKQQGHGAVDAYNVFHYLFYEGNVDIFSIEDPLKKTATVGFINNFGQIPRQLFKKPHPQRRLVGSSLQVSAVTY</sequence>
<evidence type="ECO:0000259" key="5">
    <source>
        <dbReference type="PROSITE" id="PS51783"/>
    </source>
</evidence>
<dbReference type="PROSITE" id="PS50197">
    <property type="entry name" value="BEACH"/>
    <property type="match status" value="1"/>
</dbReference>
<evidence type="ECO:0000256" key="1">
    <source>
        <dbReference type="ARBA" id="ARBA00022574"/>
    </source>
</evidence>
<evidence type="ECO:0000313" key="7">
    <source>
        <dbReference type="Proteomes" id="UP000440578"/>
    </source>
</evidence>
<evidence type="ECO:0000256" key="2">
    <source>
        <dbReference type="ARBA" id="ARBA00022737"/>
    </source>
</evidence>
<gene>
    <name evidence="6" type="primary">WDFY3_1</name>
    <name evidence="6" type="ORF">FJT64_000514</name>
</gene>
<dbReference type="EMBL" id="VIIS01001465">
    <property type="protein sequence ID" value="KAF0297844.1"/>
    <property type="molecule type" value="Genomic_DNA"/>
</dbReference>
<dbReference type="PROSITE" id="PS51783">
    <property type="entry name" value="PH_BEACH"/>
    <property type="match status" value="1"/>
</dbReference>
<dbReference type="FunFam" id="1.10.1540.10:FF:000002">
    <property type="entry name" value="WD repeat and FYVE domain containing 3"/>
    <property type="match status" value="1"/>
</dbReference>
<dbReference type="AlphaFoldDB" id="A0A6A4W274"/>
<name>A0A6A4W274_AMPAM</name>
<dbReference type="Pfam" id="PF14844">
    <property type="entry name" value="PH_BEACH"/>
    <property type="match status" value="1"/>
</dbReference>
<dbReference type="CDD" id="cd01201">
    <property type="entry name" value="PH_BEACH"/>
    <property type="match status" value="1"/>
</dbReference>
<dbReference type="InterPro" id="IPR036372">
    <property type="entry name" value="BEACH_dom_sf"/>
</dbReference>
<keyword evidence="2" id="KW-0677">Repeat</keyword>
<proteinExistence type="predicted"/>
<dbReference type="SUPFAM" id="SSF81837">
    <property type="entry name" value="BEACH domain"/>
    <property type="match status" value="1"/>
</dbReference>
<dbReference type="CDD" id="cd06071">
    <property type="entry name" value="Beach"/>
    <property type="match status" value="1"/>
</dbReference>
<dbReference type="Gene3D" id="2.30.29.30">
    <property type="entry name" value="Pleckstrin-homology domain (PH domain)/Phosphotyrosine-binding domain (PTB)"/>
    <property type="match status" value="1"/>
</dbReference>
<protein>
    <submittedName>
        <fullName evidence="6">WD repeat and FYVE domain-containing protein 3</fullName>
    </submittedName>
</protein>
<dbReference type="Proteomes" id="UP000440578">
    <property type="component" value="Unassembled WGS sequence"/>
</dbReference>
<evidence type="ECO:0000256" key="3">
    <source>
        <dbReference type="SAM" id="MobiDB-lite"/>
    </source>
</evidence>
<comment type="caution">
    <text evidence="6">The sequence shown here is derived from an EMBL/GenBank/DDBJ whole genome shotgun (WGS) entry which is preliminary data.</text>
</comment>
<dbReference type="PANTHER" id="PTHR46108">
    <property type="entry name" value="BLUE CHEESE"/>
    <property type="match status" value="1"/>
</dbReference>
<reference evidence="6 7" key="1">
    <citation type="submission" date="2019-07" db="EMBL/GenBank/DDBJ databases">
        <title>Draft genome assembly of a fouling barnacle, Amphibalanus amphitrite (Darwin, 1854): The first reference genome for Thecostraca.</title>
        <authorList>
            <person name="Kim W."/>
        </authorList>
    </citation>
    <scope>NUCLEOTIDE SEQUENCE [LARGE SCALE GENOMIC DNA]</scope>
    <source>
        <strain evidence="6">SNU_AA5</strain>
        <tissue evidence="6">Soma without cirri and trophi</tissue>
    </source>
</reference>
<dbReference type="InterPro" id="IPR051944">
    <property type="entry name" value="BEACH_domain_protein"/>
</dbReference>
<dbReference type="SUPFAM" id="SSF50729">
    <property type="entry name" value="PH domain-like"/>
    <property type="match status" value="1"/>
</dbReference>
<evidence type="ECO:0000313" key="6">
    <source>
        <dbReference type="EMBL" id="KAF0297844.1"/>
    </source>
</evidence>
<feature type="compositionally biased region" description="Acidic residues" evidence="3">
    <location>
        <begin position="632"/>
        <end position="641"/>
    </location>
</feature>
<dbReference type="Gene3D" id="1.10.1540.10">
    <property type="entry name" value="BEACH domain"/>
    <property type="match status" value="1"/>
</dbReference>
<dbReference type="Pfam" id="PF02138">
    <property type="entry name" value="Beach"/>
    <property type="match status" value="1"/>
</dbReference>
<feature type="domain" description="BEACH" evidence="4">
    <location>
        <begin position="828"/>
        <end position="1124"/>
    </location>
</feature>
<dbReference type="PANTHER" id="PTHR46108:SF4">
    <property type="entry name" value="BLUE CHEESE"/>
    <property type="match status" value="1"/>
</dbReference>
<evidence type="ECO:0000259" key="4">
    <source>
        <dbReference type="PROSITE" id="PS50197"/>
    </source>
</evidence>
<accession>A0A6A4W274</accession>
<feature type="domain" description="BEACH-type PH" evidence="5">
    <location>
        <begin position="676"/>
        <end position="801"/>
    </location>
</feature>
<feature type="region of interest" description="Disordered" evidence="3">
    <location>
        <begin position="575"/>
        <end position="667"/>
    </location>
</feature>
<keyword evidence="1" id="KW-0853">WD repeat</keyword>
<dbReference type="OrthoDB" id="10018316at2759"/>